<dbReference type="InterPro" id="IPR023584">
    <property type="entry name" value="Ribosome_recyc_fac_dom"/>
</dbReference>
<evidence type="ECO:0000256" key="2">
    <source>
        <dbReference type="ARBA" id="ARBA00022917"/>
    </source>
</evidence>
<proteinExistence type="inferred from homology"/>
<keyword evidence="2 3" id="KW-0648">Protein biosynthesis</keyword>
<dbReference type="Pfam" id="PF01765">
    <property type="entry name" value="RRF"/>
    <property type="match status" value="1"/>
</dbReference>
<dbReference type="Gene3D" id="1.10.132.20">
    <property type="entry name" value="Ribosome-recycling factor"/>
    <property type="match status" value="1"/>
</dbReference>
<feature type="domain" description="Ribosome recycling factor" evidence="5">
    <location>
        <begin position="54"/>
        <end position="215"/>
    </location>
</feature>
<evidence type="ECO:0000313" key="6">
    <source>
        <dbReference type="EMBL" id="GAA3647415.1"/>
    </source>
</evidence>
<evidence type="ECO:0000259" key="5">
    <source>
        <dbReference type="Pfam" id="PF01765"/>
    </source>
</evidence>
<name>A0ABP7B2R4_9MICO</name>
<dbReference type="PANTHER" id="PTHR20982:SF3">
    <property type="entry name" value="MITOCHONDRIAL RIBOSOME RECYCLING FACTOR PSEUDO 1"/>
    <property type="match status" value="1"/>
</dbReference>
<dbReference type="InterPro" id="IPR002661">
    <property type="entry name" value="Ribosome_recyc_fac"/>
</dbReference>
<comment type="subcellular location">
    <subcellularLocation>
        <location evidence="3">Cytoplasm</location>
    </subcellularLocation>
</comment>
<dbReference type="Proteomes" id="UP001410795">
    <property type="component" value="Unassembled WGS sequence"/>
</dbReference>
<evidence type="ECO:0000256" key="3">
    <source>
        <dbReference type="HAMAP-Rule" id="MF_00040"/>
    </source>
</evidence>
<keyword evidence="4" id="KW-0175">Coiled coil</keyword>
<dbReference type="SUPFAM" id="SSF55194">
    <property type="entry name" value="Ribosome recycling factor, RRF"/>
    <property type="match status" value="1"/>
</dbReference>
<sequence length="217" mass="24272">MERNDRSAASLRSQSVHSVHTKLFSNTLMNGVTVIADVLAEATSRMDRAVEAAKEDFATVRTGRANPQLFQKVLVDYYGTPTPLQQLASLANPEARTLLVTPYDKSALRAIEEAIREMPNLGANPTNDGNLLRITMPELTSERRKEFVKLVRSKGEDAKVRVRGIRRQIKDDLDALRDEIGEDEIARAEKELDALTKAHVDKIDEALKHKEAELLEV</sequence>
<dbReference type="InterPro" id="IPR036191">
    <property type="entry name" value="RRF_sf"/>
</dbReference>
<feature type="coiled-coil region" evidence="4">
    <location>
        <begin position="178"/>
        <end position="205"/>
    </location>
</feature>
<keyword evidence="7" id="KW-1185">Reference proteome</keyword>
<dbReference type="HAMAP" id="MF_00040">
    <property type="entry name" value="RRF"/>
    <property type="match status" value="1"/>
</dbReference>
<evidence type="ECO:0000256" key="4">
    <source>
        <dbReference type="SAM" id="Coils"/>
    </source>
</evidence>
<evidence type="ECO:0000313" key="7">
    <source>
        <dbReference type="Proteomes" id="UP001410795"/>
    </source>
</evidence>
<comment type="function">
    <text evidence="3">Responsible for the release of ribosomes from messenger RNA at the termination of protein biosynthesis. May increase the efficiency of translation by recycling ribosomes from one round of translation to another.</text>
</comment>
<dbReference type="CDD" id="cd00520">
    <property type="entry name" value="RRF"/>
    <property type="match status" value="1"/>
</dbReference>
<dbReference type="EMBL" id="BAAAYV010000002">
    <property type="protein sequence ID" value="GAA3647415.1"/>
    <property type="molecule type" value="Genomic_DNA"/>
</dbReference>
<gene>
    <name evidence="3 6" type="primary">frr</name>
    <name evidence="6" type="ORF">GCM10022202_03520</name>
</gene>
<dbReference type="PANTHER" id="PTHR20982">
    <property type="entry name" value="RIBOSOME RECYCLING FACTOR"/>
    <property type="match status" value="1"/>
</dbReference>
<comment type="similarity">
    <text evidence="1 3">Belongs to the RRF family.</text>
</comment>
<reference evidence="7" key="1">
    <citation type="journal article" date="2019" name="Int. J. Syst. Evol. Microbiol.">
        <title>The Global Catalogue of Microorganisms (GCM) 10K type strain sequencing project: providing services to taxonomists for standard genome sequencing and annotation.</title>
        <authorList>
            <consortium name="The Broad Institute Genomics Platform"/>
            <consortium name="The Broad Institute Genome Sequencing Center for Infectious Disease"/>
            <person name="Wu L."/>
            <person name="Ma J."/>
        </authorList>
    </citation>
    <scope>NUCLEOTIDE SEQUENCE [LARGE SCALE GENOMIC DNA]</scope>
    <source>
        <strain evidence="7">JCM 16546</strain>
    </source>
</reference>
<evidence type="ECO:0000256" key="1">
    <source>
        <dbReference type="ARBA" id="ARBA00005912"/>
    </source>
</evidence>
<organism evidence="6 7">
    <name type="scientific">Microbacterium marinilacus</name>
    <dbReference type="NCBI Taxonomy" id="415209"/>
    <lineage>
        <taxon>Bacteria</taxon>
        <taxon>Bacillati</taxon>
        <taxon>Actinomycetota</taxon>
        <taxon>Actinomycetes</taxon>
        <taxon>Micrococcales</taxon>
        <taxon>Microbacteriaceae</taxon>
        <taxon>Microbacterium</taxon>
    </lineage>
</organism>
<protein>
    <recommendedName>
        <fullName evidence="3">Ribosome-recycling factor</fullName>
        <shortName evidence="3">RRF</shortName>
    </recommendedName>
    <alternativeName>
        <fullName evidence="3">Ribosome-releasing factor</fullName>
    </alternativeName>
</protein>
<comment type="caution">
    <text evidence="6">The sequence shown here is derived from an EMBL/GenBank/DDBJ whole genome shotgun (WGS) entry which is preliminary data.</text>
</comment>
<dbReference type="Gene3D" id="3.30.1360.40">
    <property type="match status" value="1"/>
</dbReference>
<accession>A0ABP7B2R4</accession>
<dbReference type="NCBIfam" id="TIGR00496">
    <property type="entry name" value="frr"/>
    <property type="match status" value="1"/>
</dbReference>
<keyword evidence="3" id="KW-0963">Cytoplasm</keyword>